<reference evidence="1" key="1">
    <citation type="submission" date="2023-03" db="EMBL/GenBank/DDBJ databases">
        <title>Massive genome expansion in bonnet fungi (Mycena s.s.) driven by repeated elements and novel gene families across ecological guilds.</title>
        <authorList>
            <consortium name="Lawrence Berkeley National Laboratory"/>
            <person name="Harder C.B."/>
            <person name="Miyauchi S."/>
            <person name="Viragh M."/>
            <person name="Kuo A."/>
            <person name="Thoen E."/>
            <person name="Andreopoulos B."/>
            <person name="Lu D."/>
            <person name="Skrede I."/>
            <person name="Drula E."/>
            <person name="Henrissat B."/>
            <person name="Morin E."/>
            <person name="Kohler A."/>
            <person name="Barry K."/>
            <person name="LaButti K."/>
            <person name="Morin E."/>
            <person name="Salamov A."/>
            <person name="Lipzen A."/>
            <person name="Mereny Z."/>
            <person name="Hegedus B."/>
            <person name="Baldrian P."/>
            <person name="Stursova M."/>
            <person name="Weitz H."/>
            <person name="Taylor A."/>
            <person name="Grigoriev I.V."/>
            <person name="Nagy L.G."/>
            <person name="Martin F."/>
            <person name="Kauserud H."/>
        </authorList>
    </citation>
    <scope>NUCLEOTIDE SEQUENCE</scope>
    <source>
        <strain evidence="1">9144</strain>
    </source>
</reference>
<name>A0AAD6VW13_9AGAR</name>
<protein>
    <submittedName>
        <fullName evidence="1">Uncharacterized protein</fullName>
    </submittedName>
</protein>
<dbReference type="Proteomes" id="UP001219525">
    <property type="component" value="Unassembled WGS sequence"/>
</dbReference>
<keyword evidence="2" id="KW-1185">Reference proteome</keyword>
<dbReference type="AlphaFoldDB" id="A0AAD6VW13"/>
<sequence>MVSLRNEITKIDNRFATKDFKFIFQGEATLGSDTVKNFNVLVETLRAGVLGLPTTAEPTYNCDYNGNDIPILHPRILLLTKMSRWSRAWKGTKDKEESEIRPQTLFKIESDERDLKWLINWMGEKKMTIEFADYAGRNRLDLVAIVRDFYTKFSGNEALIAELKSIMKKEDWDAL</sequence>
<proteinExistence type="predicted"/>
<dbReference type="EMBL" id="JARJCW010000008">
    <property type="protein sequence ID" value="KAJ7221701.1"/>
    <property type="molecule type" value="Genomic_DNA"/>
</dbReference>
<evidence type="ECO:0000313" key="1">
    <source>
        <dbReference type="EMBL" id="KAJ7221701.1"/>
    </source>
</evidence>
<accession>A0AAD6VW13</accession>
<organism evidence="1 2">
    <name type="scientific">Mycena pura</name>
    <dbReference type="NCBI Taxonomy" id="153505"/>
    <lineage>
        <taxon>Eukaryota</taxon>
        <taxon>Fungi</taxon>
        <taxon>Dikarya</taxon>
        <taxon>Basidiomycota</taxon>
        <taxon>Agaricomycotina</taxon>
        <taxon>Agaricomycetes</taxon>
        <taxon>Agaricomycetidae</taxon>
        <taxon>Agaricales</taxon>
        <taxon>Marasmiineae</taxon>
        <taxon>Mycenaceae</taxon>
        <taxon>Mycena</taxon>
    </lineage>
</organism>
<gene>
    <name evidence="1" type="ORF">GGX14DRAFT_540650</name>
</gene>
<evidence type="ECO:0000313" key="2">
    <source>
        <dbReference type="Proteomes" id="UP001219525"/>
    </source>
</evidence>
<comment type="caution">
    <text evidence="1">The sequence shown here is derived from an EMBL/GenBank/DDBJ whole genome shotgun (WGS) entry which is preliminary data.</text>
</comment>